<dbReference type="Proteomes" id="UP000487268">
    <property type="component" value="Unassembled WGS sequence"/>
</dbReference>
<dbReference type="RefSeq" id="WP_153534115.1">
    <property type="nucleotide sequence ID" value="NZ_WEGH01000002.1"/>
</dbReference>
<dbReference type="OrthoDB" id="3478678at2"/>
<gene>
    <name evidence="1" type="ORF">ACRB68_39110</name>
</gene>
<proteinExistence type="predicted"/>
<dbReference type="AlphaFoldDB" id="A0A7K0BYV4"/>
<protein>
    <submittedName>
        <fullName evidence="1">Uncharacterized protein</fullName>
    </submittedName>
</protein>
<keyword evidence="2" id="KW-1185">Reference proteome</keyword>
<dbReference type="EMBL" id="WEGH01000002">
    <property type="protein sequence ID" value="MQY05834.1"/>
    <property type="molecule type" value="Genomic_DNA"/>
</dbReference>
<organism evidence="1 2">
    <name type="scientific">Actinomadura macrotermitis</name>
    <dbReference type="NCBI Taxonomy" id="2585200"/>
    <lineage>
        <taxon>Bacteria</taxon>
        <taxon>Bacillati</taxon>
        <taxon>Actinomycetota</taxon>
        <taxon>Actinomycetes</taxon>
        <taxon>Streptosporangiales</taxon>
        <taxon>Thermomonosporaceae</taxon>
        <taxon>Actinomadura</taxon>
    </lineage>
</organism>
<reference evidence="1 2" key="1">
    <citation type="submission" date="2019-10" db="EMBL/GenBank/DDBJ databases">
        <title>Actinomadura rubteroloni sp. nov. and Actinomadura macrotermitis sp. nov., isolated from the gut of fungus growing-termite Macrotermes natalensis.</title>
        <authorList>
            <person name="Benndorf R."/>
            <person name="Martin K."/>
            <person name="Kuefner M."/>
            <person name="De Beer W."/>
            <person name="Kaster A.-K."/>
            <person name="Vollmers J."/>
            <person name="Poulsen M."/>
            <person name="Beemelmanns C."/>
        </authorList>
    </citation>
    <scope>NUCLEOTIDE SEQUENCE [LARGE SCALE GENOMIC DNA]</scope>
    <source>
        <strain evidence="1 2">RB68</strain>
    </source>
</reference>
<comment type="caution">
    <text evidence="1">The sequence shown here is derived from an EMBL/GenBank/DDBJ whole genome shotgun (WGS) entry which is preliminary data.</text>
</comment>
<evidence type="ECO:0000313" key="1">
    <source>
        <dbReference type="EMBL" id="MQY05834.1"/>
    </source>
</evidence>
<accession>A0A7K0BYV4</accession>
<evidence type="ECO:0000313" key="2">
    <source>
        <dbReference type="Proteomes" id="UP000487268"/>
    </source>
</evidence>
<name>A0A7K0BYV4_9ACTN</name>
<sequence length="96" mass="10547">MTPERKAPLEALGMVLRAHKLQARMNPDGLHVLNPHVDGCCGPHPSDVVSVRPREDDGGRLWFYTSWGHPFAEADRITDAVLTLKELLNGKPGVAL</sequence>